<gene>
    <name evidence="12" type="primary">yheI_3</name>
    <name evidence="12" type="ORF">SDC9_12238</name>
</gene>
<proteinExistence type="predicted"/>
<dbReference type="Pfam" id="PF00664">
    <property type="entry name" value="ABC_membrane"/>
    <property type="match status" value="1"/>
</dbReference>
<dbReference type="GO" id="GO:0015421">
    <property type="term" value="F:ABC-type oligopeptide transporter activity"/>
    <property type="evidence" value="ECO:0007669"/>
    <property type="project" value="TreeGrafter"/>
</dbReference>
<dbReference type="Gene3D" id="1.20.1560.10">
    <property type="entry name" value="ABC transporter type 1, transmembrane domain"/>
    <property type="match status" value="1"/>
</dbReference>
<feature type="domain" description="ABC transporter" evidence="10">
    <location>
        <begin position="336"/>
        <end position="571"/>
    </location>
</feature>
<dbReference type="SUPFAM" id="SSF90123">
    <property type="entry name" value="ABC transporter transmembrane region"/>
    <property type="match status" value="1"/>
</dbReference>
<dbReference type="EMBL" id="VSSQ01000032">
    <property type="protein sequence ID" value="MPL66554.1"/>
    <property type="molecule type" value="Genomic_DNA"/>
</dbReference>
<dbReference type="PANTHER" id="PTHR43394">
    <property type="entry name" value="ATP-DEPENDENT PERMEASE MDL1, MITOCHONDRIAL"/>
    <property type="match status" value="1"/>
</dbReference>
<keyword evidence="12" id="KW-0378">Hydrolase</keyword>
<dbReference type="EC" id="3.6.3.-" evidence="12"/>
<evidence type="ECO:0000259" key="11">
    <source>
        <dbReference type="PROSITE" id="PS50929"/>
    </source>
</evidence>
<dbReference type="SUPFAM" id="SSF52540">
    <property type="entry name" value="P-loop containing nucleoside triphosphate hydrolases"/>
    <property type="match status" value="1"/>
</dbReference>
<keyword evidence="8 9" id="KW-0472">Membrane</keyword>
<dbReference type="Gene3D" id="3.40.50.300">
    <property type="entry name" value="P-loop containing nucleotide triphosphate hydrolases"/>
    <property type="match status" value="1"/>
</dbReference>
<evidence type="ECO:0000256" key="7">
    <source>
        <dbReference type="ARBA" id="ARBA00022989"/>
    </source>
</evidence>
<evidence type="ECO:0000256" key="3">
    <source>
        <dbReference type="ARBA" id="ARBA00022475"/>
    </source>
</evidence>
<dbReference type="InterPro" id="IPR027417">
    <property type="entry name" value="P-loop_NTPase"/>
</dbReference>
<evidence type="ECO:0000256" key="5">
    <source>
        <dbReference type="ARBA" id="ARBA00022741"/>
    </source>
</evidence>
<feature type="transmembrane region" description="Helical" evidence="9">
    <location>
        <begin position="132"/>
        <end position="154"/>
    </location>
</feature>
<comment type="subcellular location">
    <subcellularLocation>
        <location evidence="1">Cell membrane</location>
        <topology evidence="1">Multi-pass membrane protein</topology>
    </subcellularLocation>
</comment>
<evidence type="ECO:0000256" key="6">
    <source>
        <dbReference type="ARBA" id="ARBA00022840"/>
    </source>
</evidence>
<evidence type="ECO:0000256" key="2">
    <source>
        <dbReference type="ARBA" id="ARBA00022448"/>
    </source>
</evidence>
<dbReference type="AlphaFoldDB" id="A0A644TI48"/>
<feature type="domain" description="ABC transmembrane type-1" evidence="11">
    <location>
        <begin position="21"/>
        <end position="303"/>
    </location>
</feature>
<dbReference type="InterPro" id="IPR036640">
    <property type="entry name" value="ABC1_TM_sf"/>
</dbReference>
<keyword evidence="6 12" id="KW-0067">ATP-binding</keyword>
<feature type="transmembrane region" description="Helical" evidence="9">
    <location>
        <begin position="160"/>
        <end position="178"/>
    </location>
</feature>
<keyword evidence="2" id="KW-0813">Transport</keyword>
<keyword evidence="7 9" id="KW-1133">Transmembrane helix</keyword>
<accession>A0A644TI48</accession>
<dbReference type="GO" id="GO:0005524">
    <property type="term" value="F:ATP binding"/>
    <property type="evidence" value="ECO:0007669"/>
    <property type="project" value="UniProtKB-KW"/>
</dbReference>
<evidence type="ECO:0000256" key="8">
    <source>
        <dbReference type="ARBA" id="ARBA00023136"/>
    </source>
</evidence>
<dbReference type="InterPro" id="IPR017871">
    <property type="entry name" value="ABC_transporter-like_CS"/>
</dbReference>
<dbReference type="SMART" id="SM00382">
    <property type="entry name" value="AAA"/>
    <property type="match status" value="1"/>
</dbReference>
<dbReference type="PROSITE" id="PS50893">
    <property type="entry name" value="ABC_TRANSPORTER_2"/>
    <property type="match status" value="1"/>
</dbReference>
<feature type="transmembrane region" description="Helical" evidence="9">
    <location>
        <begin position="16"/>
        <end position="37"/>
    </location>
</feature>
<dbReference type="PROSITE" id="PS00211">
    <property type="entry name" value="ABC_TRANSPORTER_1"/>
    <property type="match status" value="1"/>
</dbReference>
<dbReference type="FunFam" id="3.40.50.300:FF:000221">
    <property type="entry name" value="Multidrug ABC transporter ATP-binding protein"/>
    <property type="match status" value="1"/>
</dbReference>
<dbReference type="GO" id="GO:0005886">
    <property type="term" value="C:plasma membrane"/>
    <property type="evidence" value="ECO:0007669"/>
    <property type="project" value="UniProtKB-SubCell"/>
</dbReference>
<organism evidence="12">
    <name type="scientific">bioreactor metagenome</name>
    <dbReference type="NCBI Taxonomy" id="1076179"/>
    <lineage>
        <taxon>unclassified sequences</taxon>
        <taxon>metagenomes</taxon>
        <taxon>ecological metagenomes</taxon>
    </lineage>
</organism>
<name>A0A644TI48_9ZZZZ</name>
<feature type="transmembrane region" description="Helical" evidence="9">
    <location>
        <begin position="57"/>
        <end position="78"/>
    </location>
</feature>
<dbReference type="PROSITE" id="PS50929">
    <property type="entry name" value="ABC_TM1F"/>
    <property type="match status" value="1"/>
</dbReference>
<sequence>MLKEYRTILPYLKKYRLFYGLGIFFLVVVDAAQVFIPRLIKRAVDVIAGGGYVMADVLVPALLMVGIMALIAVGRYFWRYFIIGASRRIEAELRNKLFAHFMEMSSDFFQDNKTGDLMARATNDMNAVRQSIGMGFVSFVDGIFMSSLILIAMISDNASVALYTVLPLPLVTVLILFFGKMVGRQFKRVQEVYSKLSDIAQETISGMRVVKAFVKERYFSARFSQTNDSYRDVTMELVKTFGLFFPLISFLAGLSTAILILAGGGAVIANKMSPGDIIAMIAYLEMLIWPMMGAGFTVNLIQRGSASLKRINEVLDRKSAILEAPDALDIQPSGGLEVKDLEYSYVRDGAKVLQGISFRVGEGETLGILGRVGCGKSTLLKLLPRLLDPGEGKVFFGGRDSGAYTLSALRSVFGFVPQESFLFSASVRDNILFGVDGCSDERFRRLSEIASLDRDLSLFPAGWDTIVGERGLTLSGGQKQRIAIARALALDPGILVLDDALSAVDAETEERILKNLLVERRGRTNILVSHRVSTLRHADRILVLDGGKMLQYGSHGELMKDKKGFYAEIARLQELETEMSSGSQEGGR</sequence>
<keyword evidence="3" id="KW-1003">Cell membrane</keyword>
<dbReference type="InterPro" id="IPR003593">
    <property type="entry name" value="AAA+_ATPase"/>
</dbReference>
<reference evidence="12" key="1">
    <citation type="submission" date="2019-08" db="EMBL/GenBank/DDBJ databases">
        <authorList>
            <person name="Kucharzyk K."/>
            <person name="Murdoch R.W."/>
            <person name="Higgins S."/>
            <person name="Loffler F."/>
        </authorList>
    </citation>
    <scope>NUCLEOTIDE SEQUENCE</scope>
</reference>
<dbReference type="CDD" id="cd18541">
    <property type="entry name" value="ABC_6TM_TmrB_like"/>
    <property type="match status" value="1"/>
</dbReference>
<evidence type="ECO:0000259" key="10">
    <source>
        <dbReference type="PROSITE" id="PS50893"/>
    </source>
</evidence>
<evidence type="ECO:0000256" key="9">
    <source>
        <dbReference type="SAM" id="Phobius"/>
    </source>
</evidence>
<dbReference type="InterPro" id="IPR003439">
    <property type="entry name" value="ABC_transporter-like_ATP-bd"/>
</dbReference>
<evidence type="ECO:0000313" key="12">
    <source>
        <dbReference type="EMBL" id="MPL66554.1"/>
    </source>
</evidence>
<keyword evidence="4 9" id="KW-0812">Transmembrane</keyword>
<dbReference type="Pfam" id="PF00005">
    <property type="entry name" value="ABC_tran"/>
    <property type="match status" value="1"/>
</dbReference>
<evidence type="ECO:0000256" key="4">
    <source>
        <dbReference type="ARBA" id="ARBA00022692"/>
    </source>
</evidence>
<feature type="transmembrane region" description="Helical" evidence="9">
    <location>
        <begin position="280"/>
        <end position="301"/>
    </location>
</feature>
<evidence type="ECO:0000256" key="1">
    <source>
        <dbReference type="ARBA" id="ARBA00004651"/>
    </source>
</evidence>
<protein>
    <submittedName>
        <fullName evidence="12">Putative multidrug resistance ABC transporter ATP-binding/permease protein YheI</fullName>
        <ecNumber evidence="12">3.6.3.-</ecNumber>
    </submittedName>
</protein>
<dbReference type="InterPro" id="IPR011527">
    <property type="entry name" value="ABC1_TM_dom"/>
</dbReference>
<dbReference type="GO" id="GO:0016887">
    <property type="term" value="F:ATP hydrolysis activity"/>
    <property type="evidence" value="ECO:0007669"/>
    <property type="project" value="InterPro"/>
</dbReference>
<comment type="caution">
    <text evidence="12">The sequence shown here is derived from an EMBL/GenBank/DDBJ whole genome shotgun (WGS) entry which is preliminary data.</text>
</comment>
<dbReference type="InterPro" id="IPR039421">
    <property type="entry name" value="Type_1_exporter"/>
</dbReference>
<dbReference type="PANTHER" id="PTHR43394:SF1">
    <property type="entry name" value="ATP-BINDING CASSETTE SUB-FAMILY B MEMBER 10, MITOCHONDRIAL"/>
    <property type="match status" value="1"/>
</dbReference>
<keyword evidence="5" id="KW-0547">Nucleotide-binding</keyword>
<feature type="transmembrane region" description="Helical" evidence="9">
    <location>
        <begin position="241"/>
        <end position="268"/>
    </location>
</feature>